<dbReference type="GO" id="GO:0005524">
    <property type="term" value="F:ATP binding"/>
    <property type="evidence" value="ECO:0007669"/>
    <property type="project" value="UniProtKB-KW"/>
</dbReference>
<dbReference type="PANTHER" id="PTHR43582:SF5">
    <property type="entry name" value="ABC TRANSPORTER"/>
    <property type="match status" value="1"/>
</dbReference>
<gene>
    <name evidence="11" type="ORF">SBA1_170038</name>
</gene>
<dbReference type="Pfam" id="PF00005">
    <property type="entry name" value="ABC_tran"/>
    <property type="match status" value="1"/>
</dbReference>
<dbReference type="GO" id="GO:0043215">
    <property type="term" value="P:daunorubicin transport"/>
    <property type="evidence" value="ECO:0007669"/>
    <property type="project" value="InterPro"/>
</dbReference>
<dbReference type="PROSITE" id="PS50893">
    <property type="entry name" value="ABC_TRANSPORTER_2"/>
    <property type="match status" value="1"/>
</dbReference>
<dbReference type="InterPro" id="IPR003593">
    <property type="entry name" value="AAA+_ATPase"/>
</dbReference>
<dbReference type="InterPro" id="IPR025302">
    <property type="entry name" value="DrrA1/2-like_C"/>
</dbReference>
<evidence type="ECO:0000313" key="12">
    <source>
        <dbReference type="Proteomes" id="UP000238701"/>
    </source>
</evidence>
<dbReference type="PROSITE" id="PS00211">
    <property type="entry name" value="ABC_TRANSPORTER_1"/>
    <property type="match status" value="1"/>
</dbReference>
<dbReference type="Gene3D" id="3.40.50.300">
    <property type="entry name" value="P-loop containing nucleotide triphosphate hydrolases"/>
    <property type="match status" value="1"/>
</dbReference>
<evidence type="ECO:0000256" key="9">
    <source>
        <dbReference type="ARBA" id="ARBA00049985"/>
    </source>
</evidence>
<protein>
    <submittedName>
        <fullName evidence="11">Daunorubicin resistance ABC transporter ATPase subunit</fullName>
    </submittedName>
</protein>
<evidence type="ECO:0000256" key="7">
    <source>
        <dbReference type="ARBA" id="ARBA00022967"/>
    </source>
</evidence>
<evidence type="ECO:0000256" key="4">
    <source>
        <dbReference type="ARBA" id="ARBA00022475"/>
    </source>
</evidence>
<dbReference type="PANTHER" id="PTHR43582">
    <property type="entry name" value="LINEARMYCIN RESISTANCE ATP-BINDING PROTEIN LNRL"/>
    <property type="match status" value="1"/>
</dbReference>
<dbReference type="OrthoDB" id="9804819at2"/>
<comment type="similarity">
    <text evidence="9">Belongs to the ABC transporter superfamily. Drug exporter-1 (DrugE1) (TC 3.A.1.105) family.</text>
</comment>
<dbReference type="FunFam" id="3.40.50.300:FF:000589">
    <property type="entry name" value="ABC transporter, ATP-binding subunit"/>
    <property type="match status" value="1"/>
</dbReference>
<sequence>MAEVDPKTNGGAAPAVNGAAVTKPVYDPTAPAAIEVEHIVKKYGDFTAVDDVSFSVKEGEIFGLLGPNGAGKSTLIRMMTTLIPITSGKARIAGHDVVREPNAVRRLIGVIPQALTSDLDLTVEENMQIYAKLYDVPAKERARSIDELLRLVDLTKWRNAQTKTLSGGMRRRLEIARGLVHHPRIFFLDEPTTGLDPVSRVAVWEMLNNIQGQRRLTILLTTHYMDEADRLCDRVAIVDHGKLVALDAPMALKASVPGTNVIEVQFDNPPADWEQRLHTLDDVTSVQHEGAGMYRVLTGSGSRTTTELVEMAVTAGVSVKSLTVQNTTLDDVFVHYTGRQLRDELQKAYGFVMPPRPGMQP</sequence>
<dbReference type="GO" id="GO:0005886">
    <property type="term" value="C:plasma membrane"/>
    <property type="evidence" value="ECO:0007669"/>
    <property type="project" value="UniProtKB-SubCell"/>
</dbReference>
<keyword evidence="3" id="KW-0536">Nodulation</keyword>
<dbReference type="GO" id="GO:1900753">
    <property type="term" value="P:doxorubicin transport"/>
    <property type="evidence" value="ECO:0007669"/>
    <property type="project" value="InterPro"/>
</dbReference>
<keyword evidence="8" id="KW-0472">Membrane</keyword>
<reference evidence="12" key="1">
    <citation type="submission" date="2018-02" db="EMBL/GenBank/DDBJ databases">
        <authorList>
            <person name="Hausmann B."/>
        </authorList>
    </citation>
    <scope>NUCLEOTIDE SEQUENCE [LARGE SCALE GENOMIC DNA]</scope>
    <source>
        <strain evidence="12">Peat soil MAG SbA1</strain>
    </source>
</reference>
<evidence type="ECO:0000313" key="11">
    <source>
        <dbReference type="EMBL" id="SPF36913.1"/>
    </source>
</evidence>
<keyword evidence="2" id="KW-0813">Transport</keyword>
<keyword evidence="5" id="KW-0547">Nucleotide-binding</keyword>
<dbReference type="InterPro" id="IPR017871">
    <property type="entry name" value="ABC_transporter-like_CS"/>
</dbReference>
<keyword evidence="6" id="KW-0067">ATP-binding</keyword>
<dbReference type="InterPro" id="IPR003439">
    <property type="entry name" value="ABC_transporter-like_ATP-bd"/>
</dbReference>
<keyword evidence="4" id="KW-1003">Cell membrane</keyword>
<evidence type="ECO:0000259" key="10">
    <source>
        <dbReference type="PROSITE" id="PS50893"/>
    </source>
</evidence>
<feature type="domain" description="ABC transporter" evidence="10">
    <location>
        <begin position="34"/>
        <end position="265"/>
    </location>
</feature>
<evidence type="ECO:0000256" key="3">
    <source>
        <dbReference type="ARBA" id="ARBA00022458"/>
    </source>
</evidence>
<dbReference type="AlphaFoldDB" id="A0A2U3KB80"/>
<comment type="subcellular location">
    <subcellularLocation>
        <location evidence="1">Cell membrane</location>
        <topology evidence="1">Peripheral membrane protein</topology>
        <orientation evidence="1">Cytoplasmic side</orientation>
    </subcellularLocation>
</comment>
<organism evidence="11 12">
    <name type="scientific">Candidatus Sulfotelmatobacter kueseliae</name>
    <dbReference type="NCBI Taxonomy" id="2042962"/>
    <lineage>
        <taxon>Bacteria</taxon>
        <taxon>Pseudomonadati</taxon>
        <taxon>Acidobacteriota</taxon>
        <taxon>Terriglobia</taxon>
        <taxon>Terriglobales</taxon>
        <taxon>Candidatus Korobacteraceae</taxon>
        <taxon>Candidatus Sulfotelmatobacter</taxon>
    </lineage>
</organism>
<dbReference type="NCBIfam" id="TIGR01188">
    <property type="entry name" value="drrA"/>
    <property type="match status" value="1"/>
</dbReference>
<dbReference type="EMBL" id="OMOD01000079">
    <property type="protein sequence ID" value="SPF36913.1"/>
    <property type="molecule type" value="Genomic_DNA"/>
</dbReference>
<accession>A0A2U3KB80</accession>
<dbReference type="InterPro" id="IPR027417">
    <property type="entry name" value="P-loop_NTPase"/>
</dbReference>
<dbReference type="Pfam" id="PF13732">
    <property type="entry name" value="DrrA1-3_C"/>
    <property type="match status" value="1"/>
</dbReference>
<dbReference type="SUPFAM" id="SSF52540">
    <property type="entry name" value="P-loop containing nucleoside triphosphate hydrolases"/>
    <property type="match status" value="1"/>
</dbReference>
<evidence type="ECO:0000256" key="8">
    <source>
        <dbReference type="ARBA" id="ARBA00023136"/>
    </source>
</evidence>
<dbReference type="GO" id="GO:0016887">
    <property type="term" value="F:ATP hydrolysis activity"/>
    <property type="evidence" value="ECO:0007669"/>
    <property type="project" value="InterPro"/>
</dbReference>
<keyword evidence="7" id="KW-1278">Translocase</keyword>
<evidence type="ECO:0000256" key="6">
    <source>
        <dbReference type="ARBA" id="ARBA00022840"/>
    </source>
</evidence>
<dbReference type="Proteomes" id="UP000238701">
    <property type="component" value="Unassembled WGS sequence"/>
</dbReference>
<evidence type="ECO:0000256" key="1">
    <source>
        <dbReference type="ARBA" id="ARBA00004413"/>
    </source>
</evidence>
<evidence type="ECO:0000256" key="2">
    <source>
        <dbReference type="ARBA" id="ARBA00022448"/>
    </source>
</evidence>
<dbReference type="InterPro" id="IPR005894">
    <property type="entry name" value="DrrA"/>
</dbReference>
<dbReference type="SMART" id="SM00382">
    <property type="entry name" value="AAA"/>
    <property type="match status" value="1"/>
</dbReference>
<name>A0A2U3KB80_9BACT</name>
<evidence type="ECO:0000256" key="5">
    <source>
        <dbReference type="ARBA" id="ARBA00022741"/>
    </source>
</evidence>
<proteinExistence type="inferred from homology"/>